<evidence type="ECO:0000313" key="3">
    <source>
        <dbReference type="Proteomes" id="UP000246121"/>
    </source>
</evidence>
<evidence type="ECO:0000256" key="1">
    <source>
        <dbReference type="SAM" id="Coils"/>
    </source>
</evidence>
<reference evidence="2 3" key="1">
    <citation type="journal article" date="2018" name="Microb. Genom.">
        <title>Expanding an expanded genome: long-read sequencing of Trypanosoma cruzi.</title>
        <authorList>
            <person name="Berna L."/>
            <person name="Rodriguez M."/>
            <person name="Chiribao M.L."/>
            <person name="Parodi-Talice A."/>
            <person name="Pita S."/>
            <person name="Rijo G."/>
            <person name="Alvarez-Valin F."/>
            <person name="Robello C."/>
        </authorList>
    </citation>
    <scope>NUCLEOTIDE SEQUENCE [LARGE SCALE GENOMIC DNA]</scope>
    <source>
        <strain evidence="2 3">Dm28c</strain>
    </source>
</reference>
<dbReference type="VEuPathDB" id="TriTrypDB:TcCL_NonESM11706"/>
<dbReference type="VEuPathDB" id="TriTrypDB:ECC02_010508"/>
<comment type="caution">
    <text evidence="2">The sequence shown here is derived from an EMBL/GenBank/DDBJ whole genome shotgun (WGS) entry which is preliminary data.</text>
</comment>
<accession>A0A2V2UWM2</accession>
<dbReference type="InterPro" id="IPR027417">
    <property type="entry name" value="P-loop_NTPase"/>
</dbReference>
<gene>
    <name evidence="2" type="ORF">C4B63_73g76</name>
</gene>
<dbReference type="VEuPathDB" id="TriTrypDB:TcG_13371"/>
<dbReference type="VEuPathDB" id="TriTrypDB:C3747_603g2"/>
<dbReference type="Proteomes" id="UP000246121">
    <property type="component" value="Unassembled WGS sequence"/>
</dbReference>
<dbReference type="VEuPathDB" id="TriTrypDB:TCDM_12562"/>
<dbReference type="EMBL" id="PRFA01000073">
    <property type="protein sequence ID" value="PWU88470.1"/>
    <property type="molecule type" value="Genomic_DNA"/>
</dbReference>
<dbReference type="VEuPathDB" id="TriTrypDB:TCSYLVIO_008810"/>
<organism evidence="2 3">
    <name type="scientific">Trypanosoma cruzi</name>
    <dbReference type="NCBI Taxonomy" id="5693"/>
    <lineage>
        <taxon>Eukaryota</taxon>
        <taxon>Discoba</taxon>
        <taxon>Euglenozoa</taxon>
        <taxon>Kinetoplastea</taxon>
        <taxon>Metakinetoplastina</taxon>
        <taxon>Trypanosomatida</taxon>
        <taxon>Trypanosomatidae</taxon>
        <taxon>Trypanosoma</taxon>
        <taxon>Schizotrypanum</taxon>
    </lineage>
</organism>
<keyword evidence="1" id="KW-0175">Coiled coil</keyword>
<protein>
    <submittedName>
        <fullName evidence="2">Uncharacterized protein</fullName>
    </submittedName>
</protein>
<dbReference type="VEuPathDB" id="TriTrypDB:C4B63_73g76"/>
<evidence type="ECO:0000313" key="2">
    <source>
        <dbReference type="EMBL" id="PWU88470.1"/>
    </source>
</evidence>
<dbReference type="SUPFAM" id="SSF52540">
    <property type="entry name" value="P-loop containing nucleoside triphosphate hydrolases"/>
    <property type="match status" value="1"/>
</dbReference>
<dbReference type="VEuPathDB" id="TriTrypDB:TcBrA4_0070780"/>
<proteinExistence type="predicted"/>
<dbReference type="AlphaFoldDB" id="A0A2V2UWM2"/>
<dbReference type="VEuPathDB" id="TriTrypDB:TcG_13411"/>
<feature type="coiled-coil region" evidence="1">
    <location>
        <begin position="427"/>
        <end position="486"/>
    </location>
</feature>
<dbReference type="VEuPathDB" id="TriTrypDB:TcBrA4_0107490"/>
<sequence length="624" mass="70522">MRVDGNTAQFNCPQPLRDAGFAVAEALFDVDVALDVPDASTLFRKLCATAASNFTQERKNMVAFSYGVRSSPKRQLMYGSAAGEVYAARVITQFIRLGAKKDIFSLSCHVIGSTEHRADLLDADNELGVIVGSLKEGPRVRMVARIRVSSAGDARAVMDTIVKNYVKYFFPVLCEKQPTPELEAMPSYLPDTVVLQLHRDDGEAEFADYMDANSLTFVALGDAGRPALCGIDAAAQPHHEGAQRAVVSAAGIVSSIRRRRLRIPFGMSEFSQLLLRAHNTEKGNRNNSLNGSTETVLLTQAFLDAVCAEESFHCLSTTRLVGNILGSTGIGSATRDLAVDKWRLDQDIMELRDELMIARTVYNYRHSVYESNTSISGIKEEGMKRVNAIESNREEARERQPSVFCERAKHEAEKMTKELERRGGATLDEVERALEAKKRESSALQADRESRIWVYEHTVERIRTRKEDEESASERLRQAMQQLEQELGLRQSAIETREQQLEMVQIDRARGREAVMREWHSVEAARRTFREERCRQRRQWIHQVKEINAKFPEQVRPLAEGRKKKYEQAKAKEDVAERALAADIKIIEEYLPKLISLEDIPVNPEETGIIQRQFDDVFKQGEQT</sequence>
<name>A0A2V2UWM2_TRYCR</name>